<evidence type="ECO:0000313" key="2">
    <source>
        <dbReference type="Proteomes" id="UP000887564"/>
    </source>
</evidence>
<reference evidence="3" key="1">
    <citation type="submission" date="2022-11" db="UniProtKB">
        <authorList>
            <consortium name="WormBaseParasite"/>
        </authorList>
    </citation>
    <scope>IDENTIFICATION</scope>
</reference>
<proteinExistence type="predicted"/>
<name>A0A914REZ2_PAREQ</name>
<dbReference type="AlphaFoldDB" id="A0A914REZ2"/>
<protein>
    <recommendedName>
        <fullName evidence="1">Trehalose-6-phosphate phosphatase C-terminal domain-containing protein</fullName>
    </recommendedName>
</protein>
<dbReference type="Proteomes" id="UP000887564">
    <property type="component" value="Unplaced"/>
</dbReference>
<sequence>MPPDVVELNGFGDKIPVSVLVRVFLIRATDSSIFQTLGRFHPSGPEAFKEEVEKAFALLSRGDHFHYLFTDRDGTLKSYSCSYPASIQPAYSAVIQAQFARRCAQFCAIVTTSPLMHIGILNVSSMPEGYYAYGASAGREWYMNPAMQFKDDTINEEDLALLNNVVNKAPYEAVNKIVDEVDPTGSTLTLRESDYDLKIFTKAKLSGRIFNKGHGIRLIERKMGLKMNEGRILVCECLACSPKNVYTIWVTSNPQLQEKVRSSCTAYGNDNFVFVSCPEWPLVVLERFKLRSVISSLEGTE</sequence>
<feature type="domain" description="Trehalose-6-phosphate phosphatase C-terminal" evidence="1">
    <location>
        <begin position="68"/>
        <end position="168"/>
    </location>
</feature>
<dbReference type="InterPro" id="IPR049063">
    <property type="entry name" value="T6PP_C"/>
</dbReference>
<dbReference type="Pfam" id="PF21141">
    <property type="entry name" value="T6PP_C"/>
    <property type="match status" value="2"/>
</dbReference>
<dbReference type="InterPro" id="IPR023214">
    <property type="entry name" value="HAD_sf"/>
</dbReference>
<organism evidence="2 3">
    <name type="scientific">Parascaris equorum</name>
    <name type="common">Equine roundworm</name>
    <dbReference type="NCBI Taxonomy" id="6256"/>
    <lineage>
        <taxon>Eukaryota</taxon>
        <taxon>Metazoa</taxon>
        <taxon>Ecdysozoa</taxon>
        <taxon>Nematoda</taxon>
        <taxon>Chromadorea</taxon>
        <taxon>Rhabditida</taxon>
        <taxon>Spirurina</taxon>
        <taxon>Ascaridomorpha</taxon>
        <taxon>Ascaridoidea</taxon>
        <taxon>Ascarididae</taxon>
        <taxon>Parascaris</taxon>
    </lineage>
</organism>
<dbReference type="WBParaSite" id="PEQ_0000519101-mRNA-1">
    <property type="protein sequence ID" value="PEQ_0000519101-mRNA-1"/>
    <property type="gene ID" value="PEQ_0000519101"/>
</dbReference>
<dbReference type="Gene3D" id="3.30.70.3080">
    <property type="match status" value="2"/>
</dbReference>
<evidence type="ECO:0000313" key="3">
    <source>
        <dbReference type="WBParaSite" id="PEQ_0000519101-mRNA-1"/>
    </source>
</evidence>
<dbReference type="Gene3D" id="3.40.50.1000">
    <property type="entry name" value="HAD superfamily/HAD-like"/>
    <property type="match status" value="2"/>
</dbReference>
<evidence type="ECO:0000259" key="1">
    <source>
        <dbReference type="Pfam" id="PF21141"/>
    </source>
</evidence>
<accession>A0A914REZ2</accession>
<feature type="domain" description="Trehalose-6-phosphate phosphatase C-terminal" evidence="1">
    <location>
        <begin position="171"/>
        <end position="279"/>
    </location>
</feature>
<keyword evidence="2" id="KW-1185">Reference proteome</keyword>